<dbReference type="SFLD" id="SFLDF00158">
    <property type="entry name" value="5-methylthio-D-ribulose_1-phos"/>
    <property type="match status" value="1"/>
</dbReference>
<dbReference type="RefSeq" id="WP_108641907.1">
    <property type="nucleotide sequence ID" value="NZ_QCYG01000010.1"/>
</dbReference>
<dbReference type="InterPro" id="IPR000685">
    <property type="entry name" value="RuBisCO_lsu_C"/>
</dbReference>
<gene>
    <name evidence="2" type="ORF">DC363_14640</name>
</gene>
<dbReference type="GO" id="GO:0015977">
    <property type="term" value="P:carbon fixation"/>
    <property type="evidence" value="ECO:0007669"/>
    <property type="project" value="InterPro"/>
</dbReference>
<evidence type="ECO:0000313" key="3">
    <source>
        <dbReference type="Proteomes" id="UP000244817"/>
    </source>
</evidence>
<dbReference type="SUPFAM" id="SSF51649">
    <property type="entry name" value="RuBisCo, C-terminal domain"/>
    <property type="match status" value="1"/>
</dbReference>
<dbReference type="OrthoDB" id="9764279at2"/>
<reference evidence="2 3" key="1">
    <citation type="submission" date="2018-04" db="EMBL/GenBank/DDBJ databases">
        <title>Pelagivirga bohaiensis gen. nov., sp. nov., a bacterium isolated from the Bohai Sea.</title>
        <authorList>
            <person name="Ji X."/>
        </authorList>
    </citation>
    <scope>NUCLEOTIDE SEQUENCE [LARGE SCALE GENOMIC DNA]</scope>
    <source>
        <strain evidence="2 3">BH-SD16</strain>
    </source>
</reference>
<dbReference type="SFLD" id="SFLDS00014">
    <property type="entry name" value="RuBisCO"/>
    <property type="match status" value="1"/>
</dbReference>
<proteinExistence type="predicted"/>
<keyword evidence="3" id="KW-1185">Reference proteome</keyword>
<dbReference type="InterPro" id="IPR036376">
    <property type="entry name" value="RuBisCO_lsu_C_sf"/>
</dbReference>
<evidence type="ECO:0000313" key="2">
    <source>
        <dbReference type="EMBL" id="PVA05480.1"/>
    </source>
</evidence>
<sequence>MERFTVTYRIVADDDHDAAARADAIALEDTVEIPRDVVPKGYVEDVILGRVEDVTPTGDAVWSARIAYHIDSVGHDLAQLLNVILGNASILRGVKAVDLTPDAALRARFPGARFGAAGVRALTGRSTGGFVCPVIKPQGTSSDSLAQLCYLTAVAGADIVKEDHGLAGQDAAPFRERVTACAAAVARANAERQEKGDQTQALYFPNISGPAHKIHDNARYARDAGADGLLIIPGLYGFDAMNQLAQDDELDLPIMAHPSHLGPYVLSPDHGYGHGMLFGQLMRLAGADISVFPNHGGRFGFSVEECDAIVADCRDPSGVGPAILPSPGGGMSVERLPDMQRQYGADCVYLLGGSLLRAGDGIGDVIRDMRRALTP</sequence>
<dbReference type="InterPro" id="IPR036422">
    <property type="entry name" value="RuBisCO_lsu_N_sf"/>
</dbReference>
<dbReference type="PANTHER" id="PTHR42704:SF17">
    <property type="entry name" value="RIBULOSE BISPHOSPHATE CARBOXYLASE LARGE CHAIN"/>
    <property type="match status" value="1"/>
</dbReference>
<comment type="caution">
    <text evidence="2">The sequence shown here is derived from an EMBL/GenBank/DDBJ whole genome shotgun (WGS) entry which is preliminary data.</text>
</comment>
<dbReference type="Pfam" id="PF00016">
    <property type="entry name" value="RuBisCO_large"/>
    <property type="match status" value="1"/>
</dbReference>
<dbReference type="AlphaFoldDB" id="A0A2T7FTI7"/>
<dbReference type="InterPro" id="IPR033966">
    <property type="entry name" value="RuBisCO"/>
</dbReference>
<dbReference type="SFLD" id="SFLDG00301">
    <property type="entry name" value="RuBisCO-like_proteins"/>
    <property type="match status" value="1"/>
</dbReference>
<dbReference type="Proteomes" id="UP000244817">
    <property type="component" value="Unassembled WGS sequence"/>
</dbReference>
<dbReference type="Gene3D" id="3.30.70.150">
    <property type="entry name" value="RuBisCO large subunit, N-terminal domain"/>
    <property type="match status" value="1"/>
</dbReference>
<dbReference type="CDD" id="cd08210">
    <property type="entry name" value="RLP_RrRLP"/>
    <property type="match status" value="1"/>
</dbReference>
<protein>
    <submittedName>
        <fullName evidence="2">Ribulose 1,5-bisphosphate carboxylase</fullName>
    </submittedName>
</protein>
<feature type="domain" description="Ribulose bisphosphate carboxylase large subunit C-terminal" evidence="1">
    <location>
        <begin position="123"/>
        <end position="288"/>
    </location>
</feature>
<dbReference type="GO" id="GO:0000287">
    <property type="term" value="F:magnesium ion binding"/>
    <property type="evidence" value="ECO:0007669"/>
    <property type="project" value="InterPro"/>
</dbReference>
<dbReference type="PANTHER" id="PTHR42704">
    <property type="entry name" value="RIBULOSE BISPHOSPHATE CARBOXYLASE"/>
    <property type="match status" value="1"/>
</dbReference>
<dbReference type="EMBL" id="QCYG01000010">
    <property type="protein sequence ID" value="PVA05480.1"/>
    <property type="molecule type" value="Genomic_DNA"/>
</dbReference>
<organism evidence="2 3">
    <name type="scientific">Thalassorhabdomicrobium marinisediminis</name>
    <dbReference type="NCBI Taxonomy" id="2170577"/>
    <lineage>
        <taxon>Bacteria</taxon>
        <taxon>Pseudomonadati</taxon>
        <taxon>Pseudomonadota</taxon>
        <taxon>Alphaproteobacteria</taxon>
        <taxon>Rhodobacterales</taxon>
        <taxon>Paracoccaceae</taxon>
        <taxon>Thalassorhabdomicrobium</taxon>
    </lineage>
</organism>
<evidence type="ECO:0000259" key="1">
    <source>
        <dbReference type="Pfam" id="PF00016"/>
    </source>
</evidence>
<dbReference type="GO" id="GO:0016984">
    <property type="term" value="F:ribulose-bisphosphate carboxylase activity"/>
    <property type="evidence" value="ECO:0007669"/>
    <property type="project" value="InterPro"/>
</dbReference>
<accession>A0A2T7FTI7</accession>
<dbReference type="SUPFAM" id="SSF54966">
    <property type="entry name" value="RuBisCO, large subunit, small (N-terminal) domain"/>
    <property type="match status" value="1"/>
</dbReference>
<dbReference type="Gene3D" id="3.20.20.110">
    <property type="entry name" value="Ribulose bisphosphate carboxylase, large subunit, C-terminal domain"/>
    <property type="match status" value="1"/>
</dbReference>
<name>A0A2T7FTI7_9RHOB</name>